<name>A0A7Y6NLN6_9BURK</name>
<dbReference type="EMBL" id="JABWMJ010000002">
    <property type="protein sequence ID" value="NUZ05424.1"/>
    <property type="molecule type" value="Genomic_DNA"/>
</dbReference>
<dbReference type="RefSeq" id="WP_176067256.1">
    <property type="nucleotide sequence ID" value="NZ_JABWMJ010000002.1"/>
</dbReference>
<accession>A0A7Y6NLN6</accession>
<keyword evidence="1" id="KW-1133">Transmembrane helix</keyword>
<dbReference type="AlphaFoldDB" id="A0A7Y6NLN6"/>
<feature type="transmembrane region" description="Helical" evidence="1">
    <location>
        <begin position="300"/>
        <end position="320"/>
    </location>
</feature>
<gene>
    <name evidence="2" type="ORF">HQN59_06570</name>
</gene>
<keyword evidence="1" id="KW-0812">Transmembrane</keyword>
<keyword evidence="3" id="KW-1185">Reference proteome</keyword>
<protein>
    <submittedName>
        <fullName evidence="2">Stage II sporulation protein M</fullName>
    </submittedName>
</protein>
<feature type="transmembrane region" description="Helical" evidence="1">
    <location>
        <begin position="111"/>
        <end position="131"/>
    </location>
</feature>
<dbReference type="InterPro" id="IPR002798">
    <property type="entry name" value="SpoIIM-like"/>
</dbReference>
<feature type="transmembrane region" description="Helical" evidence="1">
    <location>
        <begin position="235"/>
        <end position="255"/>
    </location>
</feature>
<dbReference type="Pfam" id="PF01944">
    <property type="entry name" value="SpoIIM"/>
    <property type="match status" value="1"/>
</dbReference>
<feature type="transmembrane region" description="Helical" evidence="1">
    <location>
        <begin position="190"/>
        <end position="215"/>
    </location>
</feature>
<organism evidence="2 3">
    <name type="scientific">Piscinibacter koreensis</name>
    <dbReference type="NCBI Taxonomy" id="2742824"/>
    <lineage>
        <taxon>Bacteria</taxon>
        <taxon>Pseudomonadati</taxon>
        <taxon>Pseudomonadota</taxon>
        <taxon>Betaproteobacteria</taxon>
        <taxon>Burkholderiales</taxon>
        <taxon>Sphaerotilaceae</taxon>
        <taxon>Piscinibacter</taxon>
    </lineage>
</organism>
<dbReference type="Proteomes" id="UP000529637">
    <property type="component" value="Unassembled WGS sequence"/>
</dbReference>
<evidence type="ECO:0000256" key="1">
    <source>
        <dbReference type="SAM" id="Phobius"/>
    </source>
</evidence>
<dbReference type="PANTHER" id="PTHR35337:SF1">
    <property type="entry name" value="SLR1478 PROTEIN"/>
    <property type="match status" value="1"/>
</dbReference>
<proteinExistence type="predicted"/>
<evidence type="ECO:0000313" key="3">
    <source>
        <dbReference type="Proteomes" id="UP000529637"/>
    </source>
</evidence>
<evidence type="ECO:0000313" key="2">
    <source>
        <dbReference type="EMBL" id="NUZ05424.1"/>
    </source>
</evidence>
<dbReference type="PANTHER" id="PTHR35337">
    <property type="entry name" value="SLR1478 PROTEIN"/>
    <property type="match status" value="1"/>
</dbReference>
<reference evidence="2 3" key="1">
    <citation type="submission" date="2020-06" db="EMBL/GenBank/DDBJ databases">
        <title>Schlegella sp. ID0723 isolated from air conditioner.</title>
        <authorList>
            <person name="Kim D.Y."/>
            <person name="Kim D.-U."/>
        </authorList>
    </citation>
    <scope>NUCLEOTIDE SEQUENCE [LARGE SCALE GENOMIC DNA]</scope>
    <source>
        <strain evidence="2 3">ID0723</strain>
    </source>
</reference>
<comment type="caution">
    <text evidence="2">The sequence shown here is derived from an EMBL/GenBank/DDBJ whole genome shotgun (WGS) entry which is preliminary data.</text>
</comment>
<keyword evidence="1" id="KW-0472">Membrane</keyword>
<feature type="transmembrane region" description="Helical" evidence="1">
    <location>
        <begin position="267"/>
        <end position="288"/>
    </location>
</feature>
<sequence>MTTPLRFEAEHADAWRELEDALENLARWRRRGTGWQRPDPARVAALYRAACEHLAIAQARAYPRHLVERLEALTQRAHEAVYRRSELGLARLARLFAIEFPAALRRHPVCFWLAAAGLALPMLAIGVACWLEPTFVLTVHDAAAVRGLDAMYGDRDEPIGRSGAEADWLMFGHYVRNNVSIAFQCFASGLFAGIGSLFCLLYNGISIGAVAGYLTQAGHARNFYSFVVTHGAFELTGIVVSGAAGLLLGGALIAPGRRDRLDALQHAARDAVLLVAGAFGMLVVAAALEAFWSAARWIDAPVKLGVGAACWIGIAAYLALQGRPRRASAAGASAGASR</sequence>